<evidence type="ECO:0000313" key="2">
    <source>
        <dbReference type="Proteomes" id="UP000004690"/>
    </source>
</evidence>
<name>I3C5E0_9FLAO</name>
<dbReference type="Gene3D" id="3.40.50.1110">
    <property type="entry name" value="SGNH hydrolase"/>
    <property type="match status" value="2"/>
</dbReference>
<dbReference type="RefSeq" id="WP_008612118.1">
    <property type="nucleotide sequence ID" value="NZ_JH651379.1"/>
</dbReference>
<dbReference type="PROSITE" id="PS51257">
    <property type="entry name" value="PROKAR_LIPOPROTEIN"/>
    <property type="match status" value="1"/>
</dbReference>
<organism evidence="1 2">
    <name type="scientific">Galbibacter orientalis DSM 19592</name>
    <dbReference type="NCBI Taxonomy" id="926559"/>
    <lineage>
        <taxon>Bacteria</taxon>
        <taxon>Pseudomonadati</taxon>
        <taxon>Bacteroidota</taxon>
        <taxon>Flavobacteriia</taxon>
        <taxon>Flavobacteriales</taxon>
        <taxon>Flavobacteriaceae</taxon>
        <taxon>Galbibacter</taxon>
    </lineage>
</organism>
<keyword evidence="2" id="KW-1185">Reference proteome</keyword>
<dbReference type="InterPro" id="IPR051532">
    <property type="entry name" value="Ester_Hydrolysis_Enzymes"/>
</dbReference>
<reference evidence="1 2" key="1">
    <citation type="submission" date="2012-02" db="EMBL/GenBank/DDBJ databases">
        <title>Improved High-Quality Draft genome of Joostella marina DSM 19592.</title>
        <authorList>
            <consortium name="US DOE Joint Genome Institute (JGI-PGF)"/>
            <person name="Lucas S."/>
            <person name="Copeland A."/>
            <person name="Lapidus A."/>
            <person name="Bruce D."/>
            <person name="Goodwin L."/>
            <person name="Pitluck S."/>
            <person name="Peters L."/>
            <person name="Chertkov O."/>
            <person name="Ovchinnikova G."/>
            <person name="Kyrpides N."/>
            <person name="Mavromatis K."/>
            <person name="Detter J.C."/>
            <person name="Han C."/>
            <person name="Land M."/>
            <person name="Hauser L."/>
            <person name="Markowitz V."/>
            <person name="Cheng J.-F."/>
            <person name="Hugenholtz P."/>
            <person name="Woyke T."/>
            <person name="Wu D."/>
            <person name="Tindall B."/>
            <person name="Brambilla E."/>
            <person name="Klenk H.-P."/>
            <person name="Eisen J.A."/>
        </authorList>
    </citation>
    <scope>NUCLEOTIDE SEQUENCE [LARGE SCALE GENOMIC DNA]</scope>
    <source>
        <strain evidence="1 2">DSM 19592</strain>
    </source>
</reference>
<accession>I3C5E0</accession>
<sequence length="493" mass="51762">MKKLLYISIAAIALTSCQPEFNDPVDEQGFYSSGDADFSNFVAVGNSLTAGYADGALYLNGQQNSFPSMLAIQFKHVGGGDFTQPLVNDNFGGLLANGNQIMDNRRVIVLGTDGSQTPEILDGTPTTDISNVLEGPFNNMGVPGSKIFHLVANGYGNIANLEVGAANPYFVRMASTTDASIIEDAASQNPTFFSLWIGNNDILSYATSGGIGVDQSGNLDPTTYGENDITDPNVFAKVYNDLLTALTNGGAKGVVANIPNVTTIPYFTTVPYNAIPLDAQTAGVVNQAYAQYNGGLLQAQSFGLITAEEVAQRTIQFSAGQNAVVILDEDLTDLTGINPGLTNMRQATAEDLLPLTTSSILGTLADPNNPQSIIGVAVPLTDGQALTATEIEMVTNAQTAYNATIEALATQYDLAFVDVEALMNQLANGGISFDGGNITNTFATGGAFSLDGVHPTQRGYAVIANQIINAINEKYNATIPALNPGAYPTIFVK</sequence>
<keyword evidence="1" id="KW-0378">Hydrolase</keyword>
<protein>
    <submittedName>
        <fullName evidence="1">GDSL-like Lipase/Acylhydrolase</fullName>
    </submittedName>
</protein>
<dbReference type="eggNOG" id="COG2755">
    <property type="taxonomic scope" value="Bacteria"/>
</dbReference>
<dbReference type="SUPFAM" id="SSF52266">
    <property type="entry name" value="SGNH hydrolase"/>
    <property type="match status" value="2"/>
</dbReference>
<dbReference type="OrthoDB" id="9764164at2"/>
<gene>
    <name evidence="1" type="ORF">JoomaDRAFT_1829</name>
</gene>
<proteinExistence type="predicted"/>
<dbReference type="Proteomes" id="UP000004690">
    <property type="component" value="Unassembled WGS sequence"/>
</dbReference>
<dbReference type="InterPro" id="IPR036514">
    <property type="entry name" value="SGNH_hydro_sf"/>
</dbReference>
<dbReference type="STRING" id="926559.JoomaDRAFT_1829"/>
<evidence type="ECO:0000313" key="1">
    <source>
        <dbReference type="EMBL" id="EIJ38833.1"/>
    </source>
</evidence>
<dbReference type="AlphaFoldDB" id="I3C5E0"/>
<dbReference type="GO" id="GO:0004622">
    <property type="term" value="F:phosphatidylcholine lysophospholipase activity"/>
    <property type="evidence" value="ECO:0007669"/>
    <property type="project" value="TreeGrafter"/>
</dbReference>
<dbReference type="PANTHER" id="PTHR30383">
    <property type="entry name" value="THIOESTERASE 1/PROTEASE 1/LYSOPHOSPHOLIPASE L1"/>
    <property type="match status" value="1"/>
</dbReference>
<dbReference type="PANTHER" id="PTHR30383:SF5">
    <property type="entry name" value="SGNH HYDROLASE-TYPE ESTERASE DOMAIN-CONTAINING PROTEIN"/>
    <property type="match status" value="1"/>
</dbReference>
<dbReference type="EMBL" id="JH651379">
    <property type="protein sequence ID" value="EIJ38833.1"/>
    <property type="molecule type" value="Genomic_DNA"/>
</dbReference>
<dbReference type="HOGENOM" id="CLU_045521_0_0_10"/>